<feature type="region of interest" description="Disordered" evidence="1">
    <location>
        <begin position="1"/>
        <end position="24"/>
    </location>
</feature>
<gene>
    <name evidence="4" type="ORF">OB960_08890</name>
</gene>
<accession>A0AAP3E212</accession>
<dbReference type="SUPFAM" id="SSF50475">
    <property type="entry name" value="FMN-binding split barrel"/>
    <property type="match status" value="1"/>
</dbReference>
<name>A0AAP3E212_9EURY</name>
<reference evidence="4" key="1">
    <citation type="submission" date="2022-09" db="EMBL/GenBank/DDBJ databases">
        <title>Enrichment on poylsaccharides allowed isolation of novel metabolic and taxonomic groups of Haloarchaea.</title>
        <authorList>
            <person name="Sorokin D.Y."/>
            <person name="Elcheninov A.G."/>
            <person name="Khizhniak T.V."/>
            <person name="Kolganova T.V."/>
            <person name="Kublanov I.V."/>
        </authorList>
    </citation>
    <scope>NUCLEOTIDE SEQUENCE</scope>
    <source>
        <strain evidence="4">AArc-xg1-1</strain>
    </source>
</reference>
<evidence type="ECO:0000256" key="1">
    <source>
        <dbReference type="SAM" id="MobiDB-lite"/>
    </source>
</evidence>
<dbReference type="Pfam" id="PF20766">
    <property type="entry name" value="DUF447_C"/>
    <property type="match status" value="1"/>
</dbReference>
<dbReference type="InterPro" id="IPR049288">
    <property type="entry name" value="DUF447_C"/>
</dbReference>
<feature type="domain" description="DUF447" evidence="2">
    <location>
        <begin position="31"/>
        <end position="161"/>
    </location>
</feature>
<evidence type="ECO:0000313" key="5">
    <source>
        <dbReference type="Proteomes" id="UP001321018"/>
    </source>
</evidence>
<dbReference type="RefSeq" id="WP_338003354.1">
    <property type="nucleotide sequence ID" value="NZ_JAOPKA010000004.1"/>
</dbReference>
<evidence type="ECO:0000259" key="3">
    <source>
        <dbReference type="Pfam" id="PF20766"/>
    </source>
</evidence>
<dbReference type="Gene3D" id="1.20.58.290">
    <property type="entry name" value="Hypothetical membrane protein ta0354_69_121"/>
    <property type="match status" value="1"/>
</dbReference>
<dbReference type="InterPro" id="IPR007386">
    <property type="entry name" value="DUF447_N"/>
</dbReference>
<comment type="caution">
    <text evidence="4">The sequence shown here is derived from an EMBL/GenBank/DDBJ whole genome shotgun (WGS) entry which is preliminary data.</text>
</comment>
<proteinExistence type="predicted"/>
<dbReference type="InterPro" id="IPR012349">
    <property type="entry name" value="Split_barrel_FMN-bd"/>
</dbReference>
<evidence type="ECO:0000313" key="4">
    <source>
        <dbReference type="EMBL" id="MCU4741517.1"/>
    </source>
</evidence>
<sequence>MTGDPGGVGKDEGDGNGDGDESWPVTLEGVTETVVTTLGPNGRWNAAALGLFAGEVGHGDEDGHDERDDENAGTQRPITATTWGNTRTRRNFHRTGEGYVQFTVDPLAFVDAALSITELETDPILESTNAWVRVSIDRVDAGTENGTEWERWELTPLESRVLERRVPTISRGFGAVVEATVAASRLEVAGYDDERLLERLAYCESVVERAGSDREREAIERVRTYSAWGESDSSENESL</sequence>
<feature type="region of interest" description="Disordered" evidence="1">
    <location>
        <begin position="55"/>
        <end position="78"/>
    </location>
</feature>
<protein>
    <submittedName>
        <fullName evidence="4">DUF447 family protein</fullName>
    </submittedName>
</protein>
<evidence type="ECO:0000259" key="2">
    <source>
        <dbReference type="Pfam" id="PF04289"/>
    </source>
</evidence>
<feature type="domain" description="DUF447" evidence="3">
    <location>
        <begin position="170"/>
        <end position="223"/>
    </location>
</feature>
<dbReference type="Pfam" id="PF04289">
    <property type="entry name" value="DUF447_N"/>
    <property type="match status" value="1"/>
</dbReference>
<dbReference type="EMBL" id="JAOPKA010000004">
    <property type="protein sequence ID" value="MCU4741517.1"/>
    <property type="molecule type" value="Genomic_DNA"/>
</dbReference>
<dbReference type="Gene3D" id="2.30.110.10">
    <property type="entry name" value="Electron Transport, Fmn-binding Protein, Chain A"/>
    <property type="match status" value="1"/>
</dbReference>
<dbReference type="Proteomes" id="UP001321018">
    <property type="component" value="Unassembled WGS sequence"/>
</dbReference>
<dbReference type="AlphaFoldDB" id="A0AAP3E212"/>
<feature type="compositionally biased region" description="Basic and acidic residues" evidence="1">
    <location>
        <begin position="57"/>
        <end position="66"/>
    </location>
</feature>
<organism evidence="4 5">
    <name type="scientific">Natronoglomus mannanivorans</name>
    <dbReference type="NCBI Taxonomy" id="2979990"/>
    <lineage>
        <taxon>Archaea</taxon>
        <taxon>Methanobacteriati</taxon>
        <taxon>Methanobacteriota</taxon>
        <taxon>Stenosarchaea group</taxon>
        <taxon>Halobacteria</taxon>
        <taxon>Halobacteriales</taxon>
        <taxon>Natrialbaceae</taxon>
        <taxon>Natronoglomus</taxon>
    </lineage>
</organism>